<dbReference type="PANTHER" id="PTHR37534:SF39">
    <property type="entry name" value="TRANSCRIPTION FACTOR DOMAIN-CONTAINING PROTEIN"/>
    <property type="match status" value="1"/>
</dbReference>
<evidence type="ECO:0000256" key="1">
    <source>
        <dbReference type="ARBA" id="ARBA00004123"/>
    </source>
</evidence>
<dbReference type="PROSITE" id="PS50048">
    <property type="entry name" value="ZN2_CY6_FUNGAL_2"/>
    <property type="match status" value="1"/>
</dbReference>
<dbReference type="GeneID" id="36605401"/>
<dbReference type="Proteomes" id="UP000241546">
    <property type="component" value="Unassembled WGS sequence"/>
</dbReference>
<keyword evidence="5" id="KW-1185">Reference proteome</keyword>
<dbReference type="CDD" id="cd00067">
    <property type="entry name" value="GAL4"/>
    <property type="match status" value="1"/>
</dbReference>
<feature type="domain" description="Zn(2)-C6 fungal-type" evidence="3">
    <location>
        <begin position="16"/>
        <end position="45"/>
    </location>
</feature>
<dbReference type="InterPro" id="IPR001138">
    <property type="entry name" value="Zn2Cys6_DnaBD"/>
</dbReference>
<evidence type="ECO:0000259" key="3">
    <source>
        <dbReference type="PROSITE" id="PS50048"/>
    </source>
</evidence>
<dbReference type="SUPFAM" id="SSF57701">
    <property type="entry name" value="Zn2/Cys6 DNA-binding domain"/>
    <property type="match status" value="1"/>
</dbReference>
<protein>
    <recommendedName>
        <fullName evidence="3">Zn(2)-C6 fungal-type domain-containing protein</fullName>
    </recommendedName>
</protein>
<organism evidence="4 5">
    <name type="scientific">Trichoderma citrinoviride</name>
    <dbReference type="NCBI Taxonomy" id="58853"/>
    <lineage>
        <taxon>Eukaryota</taxon>
        <taxon>Fungi</taxon>
        <taxon>Dikarya</taxon>
        <taxon>Ascomycota</taxon>
        <taxon>Pezizomycotina</taxon>
        <taxon>Sordariomycetes</taxon>
        <taxon>Hypocreomycetidae</taxon>
        <taxon>Hypocreales</taxon>
        <taxon>Hypocreaceae</taxon>
        <taxon>Trichoderma</taxon>
    </lineage>
</organism>
<dbReference type="InterPro" id="IPR036864">
    <property type="entry name" value="Zn2-C6_fun-type_DNA-bd_sf"/>
</dbReference>
<dbReference type="Pfam" id="PF11951">
    <property type="entry name" value="Fungal_trans_2"/>
    <property type="match status" value="1"/>
</dbReference>
<proteinExistence type="predicted"/>
<dbReference type="GO" id="GO:0008270">
    <property type="term" value="F:zinc ion binding"/>
    <property type="evidence" value="ECO:0007669"/>
    <property type="project" value="InterPro"/>
</dbReference>
<dbReference type="InterPro" id="IPR021858">
    <property type="entry name" value="Fun_TF"/>
</dbReference>
<sequence>MASSDDSTTVPRGQKSCLNCKTRKIACDRLMPACSSCKRRKKICSGYDYNLSWPRDGDERRAMTAQVHNRKYPANAFPFLNTSNMDMMLYYDSTAFKSDSDKLAVWMPSIRRSPQLPRFGSNKSPIYDADMSSAVRLITSRGDLRQDVCGLLRRMSLTDNGIASLAVRYAMNAISYLYLRRPDEAMLHQMRAVSALQGAIDRIQDARCRAQAIAASLLLSLYESSYQGHKVSEGEHATLLDWVFYHNVLYKFSLQHWQRRTPEMAAIAQRDMRIAKIVSTSHFSTIHSTLGCSLELLEYLSRAINLIKDRDDPEYLSKRHSHAIYDLERNIRDIGQQLCSGIDREDYHVAGSRKRYLTIARMYQLAVLIYLDRVVRGSFSDSRLSRASAEEALSLLADLGLCERPFIMIMLALQAENDNDRLLILSSLKNAIHERPLSNLASTEQIIRRIWAQHDLCGGGQADALKILNAVISINEIPPSFT</sequence>
<dbReference type="Gene3D" id="4.10.240.10">
    <property type="entry name" value="Zn(2)-C6 fungal-type DNA-binding domain"/>
    <property type="match status" value="1"/>
</dbReference>
<dbReference type="OrthoDB" id="6730379at2759"/>
<dbReference type="Pfam" id="PF00172">
    <property type="entry name" value="Zn_clus"/>
    <property type="match status" value="1"/>
</dbReference>
<dbReference type="PROSITE" id="PS00463">
    <property type="entry name" value="ZN2_CY6_FUNGAL_1"/>
    <property type="match status" value="1"/>
</dbReference>
<reference evidence="5" key="1">
    <citation type="submission" date="2016-07" db="EMBL/GenBank/DDBJ databases">
        <title>Multiple horizontal gene transfer events from other fungi enriched the ability of initially mycotrophic Trichoderma (Ascomycota) to feed on dead plant biomass.</title>
        <authorList>
            <consortium name="DOE Joint Genome Institute"/>
            <person name="Atanasova L."/>
            <person name="Chenthamara K."/>
            <person name="Zhang J."/>
            <person name="Grujic M."/>
            <person name="Henrissat B."/>
            <person name="Kuo A."/>
            <person name="Aerts A."/>
            <person name="Salamov A."/>
            <person name="Lipzen A."/>
            <person name="Labutti K."/>
            <person name="Barry K."/>
            <person name="Miao Y."/>
            <person name="Rahimi M.J."/>
            <person name="Shen Q."/>
            <person name="Grigoriev I.V."/>
            <person name="Kubicek C.P."/>
            <person name="Druzhinina I.S."/>
        </authorList>
    </citation>
    <scope>NUCLEOTIDE SEQUENCE [LARGE SCALE GENOMIC DNA]</scope>
    <source>
        <strain evidence="5">TUCIM 6016</strain>
    </source>
</reference>
<dbReference type="GO" id="GO:0005634">
    <property type="term" value="C:nucleus"/>
    <property type="evidence" value="ECO:0007669"/>
    <property type="project" value="UniProtKB-SubCell"/>
</dbReference>
<dbReference type="GO" id="GO:0045944">
    <property type="term" value="P:positive regulation of transcription by RNA polymerase II"/>
    <property type="evidence" value="ECO:0007669"/>
    <property type="project" value="TreeGrafter"/>
</dbReference>
<dbReference type="AlphaFoldDB" id="A0A2T4B6N3"/>
<dbReference type="PANTHER" id="PTHR37534">
    <property type="entry name" value="TRANSCRIPTIONAL ACTIVATOR PROTEIN UGA3"/>
    <property type="match status" value="1"/>
</dbReference>
<dbReference type="EMBL" id="KZ680215">
    <property type="protein sequence ID" value="PTB64997.1"/>
    <property type="molecule type" value="Genomic_DNA"/>
</dbReference>
<evidence type="ECO:0000313" key="4">
    <source>
        <dbReference type="EMBL" id="PTB64997.1"/>
    </source>
</evidence>
<dbReference type="SMART" id="SM00066">
    <property type="entry name" value="GAL4"/>
    <property type="match status" value="1"/>
</dbReference>
<dbReference type="GO" id="GO:0000976">
    <property type="term" value="F:transcription cis-regulatory region binding"/>
    <property type="evidence" value="ECO:0007669"/>
    <property type="project" value="TreeGrafter"/>
</dbReference>
<evidence type="ECO:0000313" key="5">
    <source>
        <dbReference type="Proteomes" id="UP000241546"/>
    </source>
</evidence>
<keyword evidence="2" id="KW-0539">Nucleus</keyword>
<accession>A0A2T4B6N3</accession>
<name>A0A2T4B6N3_9HYPO</name>
<gene>
    <name evidence="4" type="ORF">BBK36DRAFT_1203820</name>
</gene>
<dbReference type="RefSeq" id="XP_024748317.1">
    <property type="nucleotide sequence ID" value="XM_024897283.1"/>
</dbReference>
<comment type="subcellular location">
    <subcellularLocation>
        <location evidence="1">Nucleus</location>
    </subcellularLocation>
</comment>
<evidence type="ECO:0000256" key="2">
    <source>
        <dbReference type="ARBA" id="ARBA00023242"/>
    </source>
</evidence>
<dbReference type="GO" id="GO:0000981">
    <property type="term" value="F:DNA-binding transcription factor activity, RNA polymerase II-specific"/>
    <property type="evidence" value="ECO:0007669"/>
    <property type="project" value="InterPro"/>
</dbReference>